<protein>
    <submittedName>
        <fullName evidence="1">Uncharacterized protein</fullName>
    </submittedName>
</protein>
<dbReference type="SUPFAM" id="SSF53756">
    <property type="entry name" value="UDP-Glycosyltransferase/glycogen phosphorylase"/>
    <property type="match status" value="1"/>
</dbReference>
<evidence type="ECO:0000313" key="2">
    <source>
        <dbReference type="Proteomes" id="UP001382935"/>
    </source>
</evidence>
<sequence>MSAERRVAFVFIGGVHHVFHTMPVACALSRRENVEVIAFVADEPTEWTAATVKQDMGGNVTIRRMRRPKLVDRLFGAHRAKLPLLWRNRRELGSFDAIVVPERTSLILRRMGVTRPAFINLPHGAGDRAISVDPRYNLFDRILLAGPKTAARMISTGIRASSIRQVGYPKAEFLADIAGGKSPLFENGRPVVFFNPHFRRHLSSLDAAMQIVEAITAETDYNLIVAPHIRSFEGASEDELRRWHALAVPGRVIVDTGSPRLIDMSYVAAADLYLGDVSSQVYEFLLLGLRPCVFVNAHGVKWADDLSYRHWHLGSVVTPAGVVQGLRTALSERDAYAERQQAAVAETFARLKGSSESAADAILECIAERQ</sequence>
<organism evidence="1 2">
    <name type="scientific">Sphingomonas kaistensis</name>
    <dbReference type="NCBI Taxonomy" id="298708"/>
    <lineage>
        <taxon>Bacteria</taxon>
        <taxon>Pseudomonadati</taxon>
        <taxon>Pseudomonadota</taxon>
        <taxon>Alphaproteobacteria</taxon>
        <taxon>Sphingomonadales</taxon>
        <taxon>Sphingomonadaceae</taxon>
        <taxon>Sphingomonas</taxon>
    </lineage>
</organism>
<keyword evidence="2" id="KW-1185">Reference proteome</keyword>
<dbReference type="RefSeq" id="WP_338504261.1">
    <property type="nucleotide sequence ID" value="NZ_CP145607.1"/>
</dbReference>
<accession>A0ABZ2G255</accession>
<reference evidence="1 2" key="1">
    <citation type="submission" date="2024-02" db="EMBL/GenBank/DDBJ databases">
        <title>Full genome sequence of Sphingomonas kaistensis.</title>
        <authorList>
            <person name="Poletto B.L."/>
            <person name="Silva G."/>
            <person name="Galante D."/>
            <person name="Campos K.R."/>
            <person name="Santos M.B.N."/>
            <person name="Sacchi C.T."/>
        </authorList>
    </citation>
    <scope>NUCLEOTIDE SEQUENCE [LARGE SCALE GENOMIC DNA]</scope>
    <source>
        <strain evidence="1 2">MA4R</strain>
    </source>
</reference>
<proteinExistence type="predicted"/>
<dbReference type="EMBL" id="CP145607">
    <property type="protein sequence ID" value="WWM71000.1"/>
    <property type="molecule type" value="Genomic_DNA"/>
</dbReference>
<gene>
    <name evidence="1" type="ORF">V6R86_10015</name>
</gene>
<dbReference type="Proteomes" id="UP001382935">
    <property type="component" value="Chromosome"/>
</dbReference>
<name>A0ABZ2G255_9SPHN</name>
<dbReference type="InterPro" id="IPR043148">
    <property type="entry name" value="TagF_C"/>
</dbReference>
<evidence type="ECO:0000313" key="1">
    <source>
        <dbReference type="EMBL" id="WWM71000.1"/>
    </source>
</evidence>
<dbReference type="Gene3D" id="3.40.50.12580">
    <property type="match status" value="1"/>
</dbReference>